<organism evidence="2 3">
    <name type="scientific">Candidatus Dojkabacteria bacterium CG_4_10_14_0_2_um_filter_Dojkabacteria_WS6_41_15</name>
    <dbReference type="NCBI Taxonomy" id="2014249"/>
    <lineage>
        <taxon>Bacteria</taxon>
        <taxon>Candidatus Dojkabacteria</taxon>
    </lineage>
</organism>
<gene>
    <name evidence="2" type="ORF">COX64_01405</name>
</gene>
<dbReference type="InterPro" id="IPR001584">
    <property type="entry name" value="Integrase_cat-core"/>
</dbReference>
<accession>A0A2M7W2J3</accession>
<comment type="caution">
    <text evidence="2">The sequence shown here is derived from an EMBL/GenBank/DDBJ whole genome shotgun (WGS) entry which is preliminary data.</text>
</comment>
<evidence type="ECO:0000313" key="3">
    <source>
        <dbReference type="Proteomes" id="UP000228952"/>
    </source>
</evidence>
<dbReference type="AlphaFoldDB" id="A0A2M7W2J3"/>
<evidence type="ECO:0000313" key="2">
    <source>
        <dbReference type="EMBL" id="PJA14960.1"/>
    </source>
</evidence>
<proteinExistence type="predicted"/>
<dbReference type="EMBL" id="PFQB01000031">
    <property type="protein sequence ID" value="PJA14960.1"/>
    <property type="molecule type" value="Genomic_DNA"/>
</dbReference>
<evidence type="ECO:0000259" key="1">
    <source>
        <dbReference type="Pfam" id="PF13333"/>
    </source>
</evidence>
<sequence length="72" mass="8482">MFRCGRTPGYEAPRPHRRGATAALERFETTGELAEEVYSYLYYYNNLRIHSAFCMAPKKYLEKCLKKRALDK</sequence>
<protein>
    <recommendedName>
        <fullName evidence="1">Integrase catalytic domain-containing protein</fullName>
    </recommendedName>
</protein>
<dbReference type="Pfam" id="PF13333">
    <property type="entry name" value="rve_2"/>
    <property type="match status" value="1"/>
</dbReference>
<feature type="domain" description="Integrase catalytic" evidence="1">
    <location>
        <begin position="25"/>
        <end position="63"/>
    </location>
</feature>
<name>A0A2M7W2J3_9BACT</name>
<dbReference type="GO" id="GO:0015074">
    <property type="term" value="P:DNA integration"/>
    <property type="evidence" value="ECO:0007669"/>
    <property type="project" value="InterPro"/>
</dbReference>
<reference evidence="3" key="1">
    <citation type="submission" date="2017-09" db="EMBL/GenBank/DDBJ databases">
        <title>Depth-based differentiation of microbial function through sediment-hosted aquifers and enrichment of novel symbionts in the deep terrestrial subsurface.</title>
        <authorList>
            <person name="Probst A.J."/>
            <person name="Ladd B."/>
            <person name="Jarett J.K."/>
            <person name="Geller-Mcgrath D.E."/>
            <person name="Sieber C.M.K."/>
            <person name="Emerson J.B."/>
            <person name="Anantharaman K."/>
            <person name="Thomas B.C."/>
            <person name="Malmstrom R."/>
            <person name="Stieglmeier M."/>
            <person name="Klingl A."/>
            <person name="Woyke T."/>
            <person name="Ryan C.M."/>
            <person name="Banfield J.F."/>
        </authorList>
    </citation>
    <scope>NUCLEOTIDE SEQUENCE [LARGE SCALE GENOMIC DNA]</scope>
</reference>
<dbReference type="Proteomes" id="UP000228952">
    <property type="component" value="Unassembled WGS sequence"/>
</dbReference>